<gene>
    <name evidence="2" type="ORF">EVOR1521_LOCUS27190</name>
</gene>
<accession>A0AA36JEN7</accession>
<evidence type="ECO:0000256" key="1">
    <source>
        <dbReference type="SAM" id="MobiDB-lite"/>
    </source>
</evidence>
<organism evidence="2 3">
    <name type="scientific">Effrenium voratum</name>
    <dbReference type="NCBI Taxonomy" id="2562239"/>
    <lineage>
        <taxon>Eukaryota</taxon>
        <taxon>Sar</taxon>
        <taxon>Alveolata</taxon>
        <taxon>Dinophyceae</taxon>
        <taxon>Suessiales</taxon>
        <taxon>Symbiodiniaceae</taxon>
        <taxon>Effrenium</taxon>
    </lineage>
</organism>
<dbReference type="Proteomes" id="UP001178507">
    <property type="component" value="Unassembled WGS sequence"/>
</dbReference>
<name>A0AA36JEN7_9DINO</name>
<reference evidence="2" key="1">
    <citation type="submission" date="2023-08" db="EMBL/GenBank/DDBJ databases">
        <authorList>
            <person name="Chen Y."/>
            <person name="Shah S."/>
            <person name="Dougan E. K."/>
            <person name="Thang M."/>
            <person name="Chan C."/>
        </authorList>
    </citation>
    <scope>NUCLEOTIDE SEQUENCE</scope>
</reference>
<dbReference type="AlphaFoldDB" id="A0AA36JEN7"/>
<sequence length="110" mass="11781">MPQPPDARCKKARQAKSAERRLQVTSQVLAAWRAASARGAMMQAASCLEPSNALCSENVISLPRVRACNRGFKVRAVSRVMLRVNVGAPFACRSANCGPRLPAGQAGRDC</sequence>
<evidence type="ECO:0000313" key="2">
    <source>
        <dbReference type="EMBL" id="CAJ1404807.1"/>
    </source>
</evidence>
<comment type="caution">
    <text evidence="2">The sequence shown here is derived from an EMBL/GenBank/DDBJ whole genome shotgun (WGS) entry which is preliminary data.</text>
</comment>
<dbReference type="EMBL" id="CAUJNA010003557">
    <property type="protein sequence ID" value="CAJ1404807.1"/>
    <property type="molecule type" value="Genomic_DNA"/>
</dbReference>
<protein>
    <submittedName>
        <fullName evidence="2">Uncharacterized protein</fullName>
    </submittedName>
</protein>
<feature type="region of interest" description="Disordered" evidence="1">
    <location>
        <begin position="1"/>
        <end position="20"/>
    </location>
</feature>
<keyword evidence="3" id="KW-1185">Reference proteome</keyword>
<evidence type="ECO:0000313" key="3">
    <source>
        <dbReference type="Proteomes" id="UP001178507"/>
    </source>
</evidence>
<proteinExistence type="predicted"/>